<protein>
    <submittedName>
        <fullName evidence="1">Uncharacterized protein</fullName>
    </submittedName>
</protein>
<evidence type="ECO:0000313" key="1">
    <source>
        <dbReference type="EMBL" id="SEL50211.1"/>
    </source>
</evidence>
<dbReference type="OrthoDB" id="1115640at2"/>
<evidence type="ECO:0000313" key="2">
    <source>
        <dbReference type="Proteomes" id="UP000198984"/>
    </source>
</evidence>
<dbReference type="RefSeq" id="WP_089909645.1">
    <property type="nucleotide sequence ID" value="NZ_FOBB01000002.1"/>
</dbReference>
<dbReference type="STRING" id="573321.SAMN04488505_102417"/>
<dbReference type="AlphaFoldDB" id="A0A1H7QQC6"/>
<organism evidence="1 2">
    <name type="scientific">Chitinophaga rupis</name>
    <dbReference type="NCBI Taxonomy" id="573321"/>
    <lineage>
        <taxon>Bacteria</taxon>
        <taxon>Pseudomonadati</taxon>
        <taxon>Bacteroidota</taxon>
        <taxon>Chitinophagia</taxon>
        <taxon>Chitinophagales</taxon>
        <taxon>Chitinophagaceae</taxon>
        <taxon>Chitinophaga</taxon>
    </lineage>
</organism>
<proteinExistence type="predicted"/>
<gene>
    <name evidence="1" type="ORF">SAMN04488505_102417</name>
</gene>
<reference evidence="1 2" key="1">
    <citation type="submission" date="2016-10" db="EMBL/GenBank/DDBJ databases">
        <authorList>
            <person name="de Groot N.N."/>
        </authorList>
    </citation>
    <scope>NUCLEOTIDE SEQUENCE [LARGE SCALE GENOMIC DNA]</scope>
    <source>
        <strain evidence="1 2">DSM 21039</strain>
    </source>
</reference>
<name>A0A1H7QQC6_9BACT</name>
<sequence>MHHQTGKKKIVLLELGGSHVECLYAQVLFLQPAYEVHVICNRHLWPELEKMEGISGHQLHDTTHARGQVVPQVKKYLKEHNISQLVINTTEISLVRDLVLRLLFTRINITGVVHNARKLNNSFTMRQIVGLKVKKFFVLNDALLPHIHARKGTTVGSFYPVFFPHTGTPVSKQPGECWVSVPGSIESSRRNYTGLLEQVKQNGLPANMKIIFLGGFYPERDPDIAAQLAALPPQQRKQLVTFGPELVPQTVFDAWMQQTDLILPLLHPGVHKFGEYLTTRISGAYNLSFGYGIPLLMEQSFSSWGDLAQHALFYQVPDLAGMLKAIAANPDLLKDKRAGISADPKFTLDEQQRRYLALVEKA</sequence>
<dbReference type="EMBL" id="FOBB01000002">
    <property type="protein sequence ID" value="SEL50211.1"/>
    <property type="molecule type" value="Genomic_DNA"/>
</dbReference>
<dbReference type="Proteomes" id="UP000198984">
    <property type="component" value="Unassembled WGS sequence"/>
</dbReference>
<accession>A0A1H7QQC6</accession>
<keyword evidence="2" id="KW-1185">Reference proteome</keyword>